<reference evidence="3 4" key="1">
    <citation type="submission" date="2019-12" db="EMBL/GenBank/DDBJ databases">
        <authorList>
            <person name="Lee S.D."/>
        </authorList>
    </citation>
    <scope>NUCLEOTIDE SEQUENCE [LARGE SCALE GENOMIC DNA]</scope>
    <source>
        <strain evidence="3 4">GH1-50</strain>
    </source>
</reference>
<gene>
    <name evidence="3" type="ORF">GQ651_10645</name>
</gene>
<keyword evidence="1" id="KW-0732">Signal</keyword>
<dbReference type="Proteomes" id="UP000480350">
    <property type="component" value="Unassembled WGS sequence"/>
</dbReference>
<reference evidence="3 4" key="2">
    <citation type="submission" date="2020-03" db="EMBL/GenBank/DDBJ databases">
        <title>Kangsaoukella pontilimi gen. nov., sp. nov., a new member of the family Rhodobacteraceae isolated from a tidal mudflat.</title>
        <authorList>
            <person name="Kim I.S."/>
        </authorList>
    </citation>
    <scope>NUCLEOTIDE SEQUENCE [LARGE SCALE GENOMIC DNA]</scope>
    <source>
        <strain evidence="3 4">GH1-50</strain>
    </source>
</reference>
<dbReference type="Pfam" id="PF08239">
    <property type="entry name" value="SH3_3"/>
    <property type="match status" value="1"/>
</dbReference>
<dbReference type="RefSeq" id="WP_160764237.1">
    <property type="nucleotide sequence ID" value="NZ_WUPT01000002.1"/>
</dbReference>
<protein>
    <submittedName>
        <fullName evidence="3">SH3 domain-containing protein</fullName>
    </submittedName>
</protein>
<accession>A0A7C9IID9</accession>
<evidence type="ECO:0000313" key="4">
    <source>
        <dbReference type="Proteomes" id="UP000480350"/>
    </source>
</evidence>
<dbReference type="Gene3D" id="2.30.30.40">
    <property type="entry name" value="SH3 Domains"/>
    <property type="match status" value="1"/>
</dbReference>
<name>A0A7C9IID9_9RHOB</name>
<evidence type="ECO:0000256" key="1">
    <source>
        <dbReference type="SAM" id="SignalP"/>
    </source>
</evidence>
<dbReference type="EMBL" id="WUPT01000002">
    <property type="protein sequence ID" value="MXQ08302.1"/>
    <property type="molecule type" value="Genomic_DNA"/>
</dbReference>
<feature type="chain" id="PRO_5028993370" evidence="1">
    <location>
        <begin position="19"/>
        <end position="218"/>
    </location>
</feature>
<proteinExistence type="predicted"/>
<evidence type="ECO:0000313" key="3">
    <source>
        <dbReference type="EMBL" id="MXQ08302.1"/>
    </source>
</evidence>
<sequence length="218" mass="23605">MIRAVLAIVLLLAGPVHATQDAFPGLYDVTGVASDDVLNIRSGPGASHAIIGSLPPDATDIEVIAPDDRHRWAKINFREGTGWVSMDYLVPHPGQVSGFVPDIRHCFGTEPFWSLTYDQPRITLSMPDIEPRDGLISGYHGSLSRRDRFAFTGSFFPTAAGDREIQLFVRQEICTDGMSDREYGIAADVLIKRPTAGGDHSGTGFYAGCCSLTPPSAR</sequence>
<feature type="domain" description="SH3b" evidence="2">
    <location>
        <begin position="36"/>
        <end position="89"/>
    </location>
</feature>
<organism evidence="3 4">
    <name type="scientific">Kangsaoukella pontilimi</name>
    <dbReference type="NCBI Taxonomy" id="2691042"/>
    <lineage>
        <taxon>Bacteria</taxon>
        <taxon>Pseudomonadati</taxon>
        <taxon>Pseudomonadota</taxon>
        <taxon>Alphaproteobacteria</taxon>
        <taxon>Rhodobacterales</taxon>
        <taxon>Paracoccaceae</taxon>
        <taxon>Kangsaoukella</taxon>
    </lineage>
</organism>
<comment type="caution">
    <text evidence="3">The sequence shown here is derived from an EMBL/GenBank/DDBJ whole genome shotgun (WGS) entry which is preliminary data.</text>
</comment>
<keyword evidence="4" id="KW-1185">Reference proteome</keyword>
<dbReference type="InterPro" id="IPR003646">
    <property type="entry name" value="SH3-like_bac-type"/>
</dbReference>
<evidence type="ECO:0000259" key="2">
    <source>
        <dbReference type="Pfam" id="PF08239"/>
    </source>
</evidence>
<feature type="signal peptide" evidence="1">
    <location>
        <begin position="1"/>
        <end position="18"/>
    </location>
</feature>
<dbReference type="AlphaFoldDB" id="A0A7C9IID9"/>